<dbReference type="EMBL" id="MFKF01000247">
    <property type="protein sequence ID" value="OGG48483.1"/>
    <property type="molecule type" value="Genomic_DNA"/>
</dbReference>
<dbReference type="CDD" id="cd01834">
    <property type="entry name" value="SGNH_hydrolase_like_2"/>
    <property type="match status" value="1"/>
</dbReference>
<accession>A0A1F6CGW4</accession>
<reference evidence="2 3" key="1">
    <citation type="journal article" date="2016" name="Nat. Commun.">
        <title>Thousands of microbial genomes shed light on interconnected biogeochemical processes in an aquifer system.</title>
        <authorList>
            <person name="Anantharaman K."/>
            <person name="Brown C.T."/>
            <person name="Hug L.A."/>
            <person name="Sharon I."/>
            <person name="Castelle C.J."/>
            <person name="Probst A.J."/>
            <person name="Thomas B.C."/>
            <person name="Singh A."/>
            <person name="Wilkins M.J."/>
            <person name="Karaoz U."/>
            <person name="Brodie E.L."/>
            <person name="Williams K.H."/>
            <person name="Hubbard S.S."/>
            <person name="Banfield J.F."/>
        </authorList>
    </citation>
    <scope>NUCLEOTIDE SEQUENCE [LARGE SCALE GENOMIC DNA]</scope>
    <source>
        <strain evidence="3">RIFCSPLOWO2_12_FULL_64_10</strain>
    </source>
</reference>
<dbReference type="Gene3D" id="3.40.50.1110">
    <property type="entry name" value="SGNH hydrolase"/>
    <property type="match status" value="1"/>
</dbReference>
<organism evidence="2 3">
    <name type="scientific">Handelsmanbacteria sp. (strain RIFCSPLOWO2_12_FULL_64_10)</name>
    <dbReference type="NCBI Taxonomy" id="1817868"/>
    <lineage>
        <taxon>Bacteria</taxon>
        <taxon>Candidatus Handelsmaniibacteriota</taxon>
    </lineage>
</organism>
<dbReference type="GO" id="GO:0004622">
    <property type="term" value="F:phosphatidylcholine lysophospholipase activity"/>
    <property type="evidence" value="ECO:0007669"/>
    <property type="project" value="TreeGrafter"/>
</dbReference>
<protein>
    <recommendedName>
        <fullName evidence="1">SGNH hydrolase-type esterase domain-containing protein</fullName>
    </recommendedName>
</protein>
<feature type="domain" description="SGNH hydrolase-type esterase" evidence="1">
    <location>
        <begin position="2"/>
        <end position="189"/>
    </location>
</feature>
<dbReference type="Pfam" id="PF13472">
    <property type="entry name" value="Lipase_GDSL_2"/>
    <property type="match status" value="1"/>
</dbReference>
<dbReference type="InterPro" id="IPR036514">
    <property type="entry name" value="SGNH_hydro_sf"/>
</dbReference>
<dbReference type="SUPFAM" id="SSF52266">
    <property type="entry name" value="SGNH hydrolase"/>
    <property type="match status" value="1"/>
</dbReference>
<dbReference type="AlphaFoldDB" id="A0A1F6CGW4"/>
<evidence type="ECO:0000313" key="3">
    <source>
        <dbReference type="Proteomes" id="UP000178606"/>
    </source>
</evidence>
<comment type="caution">
    <text evidence="2">The sequence shown here is derived from an EMBL/GenBank/DDBJ whole genome shotgun (WGS) entry which is preliminary data.</text>
</comment>
<proteinExistence type="predicted"/>
<evidence type="ECO:0000313" key="2">
    <source>
        <dbReference type="EMBL" id="OGG48483.1"/>
    </source>
</evidence>
<name>A0A1F6CGW4_HANXR</name>
<sequence length="202" mass="23312">MFIGDSITDCGRRGDRAPFGDGYVSLFIDLVTAHSPKRRITYINKGIGGNRVTDLRERWRDDVILNRPDWLSVKVGINDLHSFLRRADNAVSPERFREVYDAILAEARRETKARIVLIDPFYISVDRSGQTFRSQVLELIPRYIKVVHDMSRKYGTRLVRAHEVFQNHLKYRGSEAFCPEPVHPNRTGHLVIATELFKVMTA</sequence>
<dbReference type="InterPro" id="IPR013830">
    <property type="entry name" value="SGNH_hydro"/>
</dbReference>
<dbReference type="Proteomes" id="UP000178606">
    <property type="component" value="Unassembled WGS sequence"/>
</dbReference>
<evidence type="ECO:0000259" key="1">
    <source>
        <dbReference type="Pfam" id="PF13472"/>
    </source>
</evidence>
<dbReference type="PANTHER" id="PTHR30383">
    <property type="entry name" value="THIOESTERASE 1/PROTEASE 1/LYSOPHOSPHOLIPASE L1"/>
    <property type="match status" value="1"/>
</dbReference>
<gene>
    <name evidence="2" type="ORF">A3F84_16335</name>
</gene>
<dbReference type="InterPro" id="IPR051532">
    <property type="entry name" value="Ester_Hydrolysis_Enzymes"/>
</dbReference>
<dbReference type="PANTHER" id="PTHR30383:SF5">
    <property type="entry name" value="SGNH HYDROLASE-TYPE ESTERASE DOMAIN-CONTAINING PROTEIN"/>
    <property type="match status" value="1"/>
</dbReference>